<dbReference type="InterPro" id="IPR013249">
    <property type="entry name" value="RNA_pol_sigma70_r4_t2"/>
</dbReference>
<dbReference type="EMBL" id="JACSQD010000002">
    <property type="protein sequence ID" value="MBD7994649.1"/>
    <property type="molecule type" value="Genomic_DNA"/>
</dbReference>
<organism evidence="8 9">
    <name type="scientific">Arthrobacter gallicola</name>
    <dbReference type="NCBI Taxonomy" id="2762225"/>
    <lineage>
        <taxon>Bacteria</taxon>
        <taxon>Bacillati</taxon>
        <taxon>Actinomycetota</taxon>
        <taxon>Actinomycetes</taxon>
        <taxon>Micrococcales</taxon>
        <taxon>Micrococcaceae</taxon>
        <taxon>Arthrobacter</taxon>
    </lineage>
</organism>
<name>A0ABR8UQ13_9MICC</name>
<feature type="domain" description="RNA polymerase sigma-70 region 2" evidence="6">
    <location>
        <begin position="14"/>
        <end position="82"/>
    </location>
</feature>
<dbReference type="Pfam" id="PF04542">
    <property type="entry name" value="Sigma70_r2"/>
    <property type="match status" value="1"/>
</dbReference>
<comment type="similarity">
    <text evidence="1">Belongs to the sigma-70 factor family. ECF subfamily.</text>
</comment>
<dbReference type="InterPro" id="IPR013324">
    <property type="entry name" value="RNA_pol_sigma_r3/r4-like"/>
</dbReference>
<dbReference type="Pfam" id="PF08281">
    <property type="entry name" value="Sigma70_r4_2"/>
    <property type="match status" value="1"/>
</dbReference>
<dbReference type="RefSeq" id="WP_191807041.1">
    <property type="nucleotide sequence ID" value="NZ_JACSQD010000002.1"/>
</dbReference>
<evidence type="ECO:0000256" key="1">
    <source>
        <dbReference type="ARBA" id="ARBA00010641"/>
    </source>
</evidence>
<keyword evidence="4" id="KW-0804">Transcription</keyword>
<dbReference type="Gene3D" id="1.10.1740.10">
    <property type="match status" value="1"/>
</dbReference>
<evidence type="ECO:0000259" key="6">
    <source>
        <dbReference type="Pfam" id="PF04542"/>
    </source>
</evidence>
<dbReference type="PANTHER" id="PTHR43133:SF25">
    <property type="entry name" value="RNA POLYMERASE SIGMA FACTOR RFAY-RELATED"/>
    <property type="match status" value="1"/>
</dbReference>
<dbReference type="InterPro" id="IPR014284">
    <property type="entry name" value="RNA_pol_sigma-70_dom"/>
</dbReference>
<dbReference type="Proteomes" id="UP000609874">
    <property type="component" value="Unassembled WGS sequence"/>
</dbReference>
<dbReference type="Gene3D" id="1.10.10.10">
    <property type="entry name" value="Winged helix-like DNA-binding domain superfamily/Winged helix DNA-binding domain"/>
    <property type="match status" value="1"/>
</dbReference>
<evidence type="ECO:0000256" key="5">
    <source>
        <dbReference type="SAM" id="MobiDB-lite"/>
    </source>
</evidence>
<keyword evidence="9" id="KW-1185">Reference proteome</keyword>
<evidence type="ECO:0000256" key="2">
    <source>
        <dbReference type="ARBA" id="ARBA00023015"/>
    </source>
</evidence>
<dbReference type="SUPFAM" id="SSF88946">
    <property type="entry name" value="Sigma2 domain of RNA polymerase sigma factors"/>
    <property type="match status" value="1"/>
</dbReference>
<dbReference type="InterPro" id="IPR039425">
    <property type="entry name" value="RNA_pol_sigma-70-like"/>
</dbReference>
<dbReference type="InterPro" id="IPR013325">
    <property type="entry name" value="RNA_pol_sigma_r2"/>
</dbReference>
<dbReference type="PANTHER" id="PTHR43133">
    <property type="entry name" value="RNA POLYMERASE ECF-TYPE SIGMA FACTO"/>
    <property type="match status" value="1"/>
</dbReference>
<dbReference type="CDD" id="cd06171">
    <property type="entry name" value="Sigma70_r4"/>
    <property type="match status" value="1"/>
</dbReference>
<evidence type="ECO:0000256" key="3">
    <source>
        <dbReference type="ARBA" id="ARBA00023082"/>
    </source>
</evidence>
<accession>A0ABR8UQ13</accession>
<keyword evidence="3" id="KW-0731">Sigma factor</keyword>
<feature type="region of interest" description="Disordered" evidence="5">
    <location>
        <begin position="160"/>
        <end position="200"/>
    </location>
</feature>
<dbReference type="SUPFAM" id="SSF88659">
    <property type="entry name" value="Sigma3 and sigma4 domains of RNA polymerase sigma factors"/>
    <property type="match status" value="1"/>
</dbReference>
<evidence type="ECO:0000256" key="4">
    <source>
        <dbReference type="ARBA" id="ARBA00023163"/>
    </source>
</evidence>
<proteinExistence type="inferred from homology"/>
<protein>
    <submittedName>
        <fullName evidence="8">Sigma-70 family RNA polymerase sigma factor</fullName>
    </submittedName>
</protein>
<reference evidence="8 9" key="1">
    <citation type="submission" date="2020-08" db="EMBL/GenBank/DDBJ databases">
        <title>A Genomic Blueprint of the Chicken Gut Microbiome.</title>
        <authorList>
            <person name="Gilroy R."/>
            <person name="Ravi A."/>
            <person name="Getino M."/>
            <person name="Pursley I."/>
            <person name="Horton D.L."/>
            <person name="Alikhan N.-F."/>
            <person name="Baker D."/>
            <person name="Gharbi K."/>
            <person name="Hall N."/>
            <person name="Watson M."/>
            <person name="Adriaenssens E.M."/>
            <person name="Foster-Nyarko E."/>
            <person name="Jarju S."/>
            <person name="Secka A."/>
            <person name="Antonio M."/>
            <person name="Oren A."/>
            <person name="Chaudhuri R."/>
            <person name="La Ragione R.M."/>
            <person name="Hildebrand F."/>
            <person name="Pallen M.J."/>
        </authorList>
    </citation>
    <scope>NUCLEOTIDE SEQUENCE [LARGE SCALE GENOMIC DNA]</scope>
    <source>
        <strain evidence="8 9">Sa2CUA1</strain>
    </source>
</reference>
<evidence type="ECO:0000259" key="7">
    <source>
        <dbReference type="Pfam" id="PF08281"/>
    </source>
</evidence>
<keyword evidence="2" id="KW-0805">Transcription regulation</keyword>
<gene>
    <name evidence="8" type="ORF">H9639_04995</name>
</gene>
<comment type="caution">
    <text evidence="8">The sequence shown here is derived from an EMBL/GenBank/DDBJ whole genome shotgun (WGS) entry which is preliminary data.</text>
</comment>
<dbReference type="NCBIfam" id="TIGR02937">
    <property type="entry name" value="sigma70-ECF"/>
    <property type="match status" value="1"/>
</dbReference>
<dbReference type="InterPro" id="IPR036388">
    <property type="entry name" value="WH-like_DNA-bd_sf"/>
</dbReference>
<sequence length="200" mass="22118">MSNASETASLIDELVRANADDLLRYFQRRLLNDGDAAEAYGELLLTAWKLRRRVPADPTQGRMWLFTTAHNVLRDSRRKLARRSAAVERLVKDMRLQNEPALEDTALEVRDALDRLPEEDAELVRLTYWDGLASHEAAAVLGINPSTARSRLARIKQQLRAALGEPDGEGKDQPPPPAGSARQSRGASFGIGRLANVPAD</sequence>
<dbReference type="InterPro" id="IPR007627">
    <property type="entry name" value="RNA_pol_sigma70_r2"/>
</dbReference>
<evidence type="ECO:0000313" key="8">
    <source>
        <dbReference type="EMBL" id="MBD7994649.1"/>
    </source>
</evidence>
<evidence type="ECO:0000313" key="9">
    <source>
        <dbReference type="Proteomes" id="UP000609874"/>
    </source>
</evidence>
<feature type="domain" description="RNA polymerase sigma factor 70 region 4 type 2" evidence="7">
    <location>
        <begin position="107"/>
        <end position="159"/>
    </location>
</feature>